<comment type="caution">
    <text evidence="1">The sequence shown here is derived from an EMBL/GenBank/DDBJ whole genome shotgun (WGS) entry which is preliminary data.</text>
</comment>
<evidence type="ECO:0000313" key="1">
    <source>
        <dbReference type="EMBL" id="KKL87861.1"/>
    </source>
</evidence>
<protein>
    <submittedName>
        <fullName evidence="1">Uncharacterized protein</fullName>
    </submittedName>
</protein>
<gene>
    <name evidence="1" type="ORF">LCGC14_1930460</name>
</gene>
<organism evidence="1">
    <name type="scientific">marine sediment metagenome</name>
    <dbReference type="NCBI Taxonomy" id="412755"/>
    <lineage>
        <taxon>unclassified sequences</taxon>
        <taxon>metagenomes</taxon>
        <taxon>ecological metagenomes</taxon>
    </lineage>
</organism>
<reference evidence="1" key="1">
    <citation type="journal article" date="2015" name="Nature">
        <title>Complex archaea that bridge the gap between prokaryotes and eukaryotes.</title>
        <authorList>
            <person name="Spang A."/>
            <person name="Saw J.H."/>
            <person name="Jorgensen S.L."/>
            <person name="Zaremba-Niedzwiedzka K."/>
            <person name="Martijn J."/>
            <person name="Lind A.E."/>
            <person name="van Eijk R."/>
            <person name="Schleper C."/>
            <person name="Guy L."/>
            <person name="Ettema T.J."/>
        </authorList>
    </citation>
    <scope>NUCLEOTIDE SEQUENCE</scope>
</reference>
<sequence>MRDIGLTRTEAEKQMETHWATFQKLYLKHEKLQKQEGMYTSSPEMMDADRAKLEALRRYNPIKDSGIVPWLKSDGLGSLDPELELWAARVLLRDYEYTEDYRPVIVVTTQGRGAVQHMQLDKDGAEHLRDQLAYELDRWEEE</sequence>
<accession>A0A0F9GBL2</accession>
<proteinExistence type="predicted"/>
<dbReference type="EMBL" id="LAZR01020724">
    <property type="protein sequence ID" value="KKL87861.1"/>
    <property type="molecule type" value="Genomic_DNA"/>
</dbReference>
<dbReference type="AlphaFoldDB" id="A0A0F9GBL2"/>
<name>A0A0F9GBL2_9ZZZZ</name>